<name>A0A0R3TCI3_RODNA</name>
<dbReference type="AlphaFoldDB" id="A0A0R3TCI3"/>
<protein>
    <submittedName>
        <fullName evidence="3">BSD domain-containing protein</fullName>
    </submittedName>
</protein>
<gene>
    <name evidence="1" type="ORF">HNAJ_LOCUS4770</name>
</gene>
<keyword evidence="2" id="KW-1185">Reference proteome</keyword>
<dbReference type="Proteomes" id="UP000278807">
    <property type="component" value="Unassembled WGS sequence"/>
</dbReference>
<reference evidence="1 2" key="2">
    <citation type="submission" date="2018-11" db="EMBL/GenBank/DDBJ databases">
        <authorList>
            <consortium name="Pathogen Informatics"/>
        </authorList>
    </citation>
    <scope>NUCLEOTIDE SEQUENCE [LARGE SCALE GENOMIC DNA]</scope>
</reference>
<evidence type="ECO:0000313" key="2">
    <source>
        <dbReference type="Proteomes" id="UP000278807"/>
    </source>
</evidence>
<sequence>MICTDENPQSATYATSMFTSGQSLPEATFQEDLIDEEFKRQLYDIFVHHLSTSTNPQDHVISNPLAKIPSSFDNLPFESIIEITGWFAFFLVYVPRALKEGGLTYLQRTKINVEDKSLDEFTASLNNRYSNSLANDPFFQPFYKEWETYFHSL</sequence>
<evidence type="ECO:0000313" key="1">
    <source>
        <dbReference type="EMBL" id="VDO00630.1"/>
    </source>
</evidence>
<accession>A0A0R3TCI3</accession>
<evidence type="ECO:0000313" key="3">
    <source>
        <dbReference type="WBParaSite" id="HNAJ_0000477201-mRNA-1"/>
    </source>
</evidence>
<proteinExistence type="predicted"/>
<dbReference type="WBParaSite" id="HNAJ_0000477201-mRNA-1">
    <property type="protein sequence ID" value="HNAJ_0000477201-mRNA-1"/>
    <property type="gene ID" value="HNAJ_0000477201"/>
</dbReference>
<organism evidence="3">
    <name type="scientific">Rodentolepis nana</name>
    <name type="common">Dwarf tapeworm</name>
    <name type="synonym">Hymenolepis nana</name>
    <dbReference type="NCBI Taxonomy" id="102285"/>
    <lineage>
        <taxon>Eukaryota</taxon>
        <taxon>Metazoa</taxon>
        <taxon>Spiralia</taxon>
        <taxon>Lophotrochozoa</taxon>
        <taxon>Platyhelminthes</taxon>
        <taxon>Cestoda</taxon>
        <taxon>Eucestoda</taxon>
        <taxon>Cyclophyllidea</taxon>
        <taxon>Hymenolepididae</taxon>
        <taxon>Rodentolepis</taxon>
    </lineage>
</organism>
<dbReference type="EMBL" id="UZAE01003616">
    <property type="protein sequence ID" value="VDO00630.1"/>
    <property type="molecule type" value="Genomic_DNA"/>
</dbReference>
<reference evidence="3" key="1">
    <citation type="submission" date="2017-02" db="UniProtKB">
        <authorList>
            <consortium name="WormBaseParasite"/>
        </authorList>
    </citation>
    <scope>IDENTIFICATION</scope>
</reference>